<dbReference type="GO" id="GO:0005524">
    <property type="term" value="F:ATP binding"/>
    <property type="evidence" value="ECO:0007669"/>
    <property type="project" value="UniProtKB-KW"/>
</dbReference>
<protein>
    <submittedName>
        <fullName evidence="5">ABC transporter ATP-binding protein</fullName>
    </submittedName>
</protein>
<dbReference type="Proteomes" id="UP000824101">
    <property type="component" value="Unassembled WGS sequence"/>
</dbReference>
<sequence length="242" mass="27332">MAGIEITNLKKSYEVEKREVPVLTGVNLKIPEKQITVILGRSGCGKTTLLRLTGGLEAADSGQIRYDGAHRTAFVFQEPRLMPWLTVRQNILFGLRGRERRENGAAADEIIRTVGLEGFETAYPSQLSGGMQQRNALARALAYRPSFIMMDEPFAALDYFTREQMQRELLRVQKTESCSILFVTHSIDEALLLGNRIVVLEKGKVKREYVPGEHGEERNLLDDRFIRLKREIIADLNEAGRG</sequence>
<dbReference type="CDD" id="cd03293">
    <property type="entry name" value="ABC_NrtD_SsuB_transporters"/>
    <property type="match status" value="1"/>
</dbReference>
<evidence type="ECO:0000259" key="4">
    <source>
        <dbReference type="PROSITE" id="PS50893"/>
    </source>
</evidence>
<evidence type="ECO:0000256" key="3">
    <source>
        <dbReference type="ARBA" id="ARBA00022840"/>
    </source>
</evidence>
<dbReference type="PROSITE" id="PS50893">
    <property type="entry name" value="ABC_TRANSPORTER_2"/>
    <property type="match status" value="1"/>
</dbReference>
<dbReference type="PROSITE" id="PS00211">
    <property type="entry name" value="ABC_TRANSPORTER_1"/>
    <property type="match status" value="1"/>
</dbReference>
<dbReference type="InterPro" id="IPR017871">
    <property type="entry name" value="ABC_transporter-like_CS"/>
</dbReference>
<evidence type="ECO:0000256" key="1">
    <source>
        <dbReference type="ARBA" id="ARBA00022448"/>
    </source>
</evidence>
<dbReference type="PANTHER" id="PTHR42788:SF13">
    <property type="entry name" value="ALIPHATIC SULFONATES IMPORT ATP-BINDING PROTEIN SSUB"/>
    <property type="match status" value="1"/>
</dbReference>
<dbReference type="Pfam" id="PF00005">
    <property type="entry name" value="ABC_tran"/>
    <property type="match status" value="1"/>
</dbReference>
<name>A0A9D2GHZ9_9FIRM</name>
<dbReference type="InterPro" id="IPR050166">
    <property type="entry name" value="ABC_transporter_ATP-bind"/>
</dbReference>
<evidence type="ECO:0000256" key="2">
    <source>
        <dbReference type="ARBA" id="ARBA00022741"/>
    </source>
</evidence>
<keyword evidence="1" id="KW-0813">Transport</keyword>
<dbReference type="SMART" id="SM00382">
    <property type="entry name" value="AAA"/>
    <property type="match status" value="1"/>
</dbReference>
<evidence type="ECO:0000313" key="5">
    <source>
        <dbReference type="EMBL" id="HIZ80113.1"/>
    </source>
</evidence>
<dbReference type="Gene3D" id="3.40.50.300">
    <property type="entry name" value="P-loop containing nucleotide triphosphate hydrolases"/>
    <property type="match status" value="1"/>
</dbReference>
<gene>
    <name evidence="5" type="ORF">IAA17_10045</name>
</gene>
<dbReference type="SUPFAM" id="SSF52540">
    <property type="entry name" value="P-loop containing nucleoside triphosphate hydrolases"/>
    <property type="match status" value="1"/>
</dbReference>
<keyword evidence="2" id="KW-0547">Nucleotide-binding</keyword>
<dbReference type="InterPro" id="IPR003439">
    <property type="entry name" value="ABC_transporter-like_ATP-bd"/>
</dbReference>
<keyword evidence="3 5" id="KW-0067">ATP-binding</keyword>
<organism evidence="5 6">
    <name type="scientific">Candidatus Lachnoclostridium stercorigallinarum</name>
    <dbReference type="NCBI Taxonomy" id="2838634"/>
    <lineage>
        <taxon>Bacteria</taxon>
        <taxon>Bacillati</taxon>
        <taxon>Bacillota</taxon>
        <taxon>Clostridia</taxon>
        <taxon>Lachnospirales</taxon>
        <taxon>Lachnospiraceae</taxon>
    </lineage>
</organism>
<evidence type="ECO:0000313" key="6">
    <source>
        <dbReference type="Proteomes" id="UP000824101"/>
    </source>
</evidence>
<feature type="domain" description="ABC transporter" evidence="4">
    <location>
        <begin position="4"/>
        <end position="227"/>
    </location>
</feature>
<comment type="caution">
    <text evidence="5">The sequence shown here is derived from an EMBL/GenBank/DDBJ whole genome shotgun (WGS) entry which is preliminary data.</text>
</comment>
<dbReference type="InterPro" id="IPR003593">
    <property type="entry name" value="AAA+_ATPase"/>
</dbReference>
<dbReference type="GO" id="GO:0016887">
    <property type="term" value="F:ATP hydrolysis activity"/>
    <property type="evidence" value="ECO:0007669"/>
    <property type="project" value="InterPro"/>
</dbReference>
<dbReference type="InterPro" id="IPR027417">
    <property type="entry name" value="P-loop_NTPase"/>
</dbReference>
<reference evidence="5" key="2">
    <citation type="submission" date="2021-04" db="EMBL/GenBank/DDBJ databases">
        <authorList>
            <person name="Gilroy R."/>
        </authorList>
    </citation>
    <scope>NUCLEOTIDE SEQUENCE</scope>
    <source>
        <strain evidence="5">ChiBcec1-1093</strain>
    </source>
</reference>
<proteinExistence type="predicted"/>
<dbReference type="AlphaFoldDB" id="A0A9D2GHZ9"/>
<dbReference type="EMBL" id="DXBC01000160">
    <property type="protein sequence ID" value="HIZ80113.1"/>
    <property type="molecule type" value="Genomic_DNA"/>
</dbReference>
<reference evidence="5" key="1">
    <citation type="journal article" date="2021" name="PeerJ">
        <title>Extensive microbial diversity within the chicken gut microbiome revealed by metagenomics and culture.</title>
        <authorList>
            <person name="Gilroy R."/>
            <person name="Ravi A."/>
            <person name="Getino M."/>
            <person name="Pursley I."/>
            <person name="Horton D.L."/>
            <person name="Alikhan N.F."/>
            <person name="Baker D."/>
            <person name="Gharbi K."/>
            <person name="Hall N."/>
            <person name="Watson M."/>
            <person name="Adriaenssens E.M."/>
            <person name="Foster-Nyarko E."/>
            <person name="Jarju S."/>
            <person name="Secka A."/>
            <person name="Antonio M."/>
            <person name="Oren A."/>
            <person name="Chaudhuri R.R."/>
            <person name="La Ragione R."/>
            <person name="Hildebrand F."/>
            <person name="Pallen M.J."/>
        </authorList>
    </citation>
    <scope>NUCLEOTIDE SEQUENCE</scope>
    <source>
        <strain evidence="5">ChiBcec1-1093</strain>
    </source>
</reference>
<dbReference type="PANTHER" id="PTHR42788">
    <property type="entry name" value="TAURINE IMPORT ATP-BINDING PROTEIN-RELATED"/>
    <property type="match status" value="1"/>
</dbReference>
<accession>A0A9D2GHZ9</accession>